<dbReference type="RefSeq" id="WP_111576394.1">
    <property type="nucleotide sequence ID" value="NZ_JBHEEY010000022.1"/>
</dbReference>
<accession>A0A364JRU3</accession>
<dbReference type="AlphaFoldDB" id="A0A364JRU3"/>
<dbReference type="OrthoDB" id="7375326at2"/>
<proteinExistence type="predicted"/>
<keyword evidence="1" id="KW-0732">Signal</keyword>
<dbReference type="Pfam" id="PF06776">
    <property type="entry name" value="IalB"/>
    <property type="match status" value="1"/>
</dbReference>
<comment type="caution">
    <text evidence="2">The sequence shown here is derived from an EMBL/GenBank/DDBJ whole genome shotgun (WGS) entry which is preliminary data.</text>
</comment>
<feature type="chain" id="PRO_5017024319" evidence="1">
    <location>
        <begin position="25"/>
        <end position="195"/>
    </location>
</feature>
<evidence type="ECO:0000313" key="2">
    <source>
        <dbReference type="EMBL" id="RAK25603.1"/>
    </source>
</evidence>
<reference evidence="2 3" key="1">
    <citation type="submission" date="2018-06" db="EMBL/GenBank/DDBJ databases">
        <title>Genomic Encyclopedia of Type Strains, Phase IV (KMG-IV): sequencing the most valuable type-strain genomes for metagenomic binning, comparative biology and taxonomic classification.</title>
        <authorList>
            <person name="Goeker M."/>
        </authorList>
    </citation>
    <scope>NUCLEOTIDE SEQUENCE [LARGE SCALE GENOMIC DNA]</scope>
    <source>
        <strain evidence="2 3">DSM 26720</strain>
    </source>
</reference>
<evidence type="ECO:0000313" key="3">
    <source>
        <dbReference type="Proteomes" id="UP000249453"/>
    </source>
</evidence>
<dbReference type="Proteomes" id="UP000249453">
    <property type="component" value="Unassembled WGS sequence"/>
</dbReference>
<protein>
    <submittedName>
        <fullName evidence="2">Invasion associated locus B (IalB) protein</fullName>
    </submittedName>
</protein>
<evidence type="ECO:0000256" key="1">
    <source>
        <dbReference type="SAM" id="SignalP"/>
    </source>
</evidence>
<keyword evidence="3" id="KW-1185">Reference proteome</keyword>
<gene>
    <name evidence="2" type="ORF">C7374_12220</name>
</gene>
<dbReference type="InterPro" id="IPR038696">
    <property type="entry name" value="IalB_sf"/>
</dbReference>
<sequence>MLRQATTPALILVACLLLPGSPPAAGQEVSHSATNIYRIKPSDIVVPADVPVGQYRRSIRPFENWTLICDENLHAKQMVCNVSQVIVDQSDKLVFSWSLAATQDGKPFMILRTSPNAKSDGKISLKFPGRANPVAVAIEGCNDIVCVGKVPVGPILREHIGKQSSPEISYSTTAGESISVTASLKGLATALSAIN</sequence>
<dbReference type="PROSITE" id="PS51257">
    <property type="entry name" value="PROKAR_LIPOPROTEIN"/>
    <property type="match status" value="1"/>
</dbReference>
<feature type="signal peptide" evidence="1">
    <location>
        <begin position="1"/>
        <end position="24"/>
    </location>
</feature>
<dbReference type="InterPro" id="IPR010642">
    <property type="entry name" value="Invasion_prot_B"/>
</dbReference>
<organism evidence="2 3">
    <name type="scientific">Falsochrobactrum ovis</name>
    <dbReference type="NCBI Taxonomy" id="1293442"/>
    <lineage>
        <taxon>Bacteria</taxon>
        <taxon>Pseudomonadati</taxon>
        <taxon>Pseudomonadota</taxon>
        <taxon>Alphaproteobacteria</taxon>
        <taxon>Hyphomicrobiales</taxon>
        <taxon>Brucellaceae</taxon>
        <taxon>Falsochrobactrum</taxon>
    </lineage>
</organism>
<name>A0A364JRU3_9HYPH</name>
<dbReference type="EMBL" id="QLMK01000022">
    <property type="protein sequence ID" value="RAK25603.1"/>
    <property type="molecule type" value="Genomic_DNA"/>
</dbReference>
<dbReference type="Gene3D" id="2.60.40.1880">
    <property type="entry name" value="Invasion associated locus B (IalB) protein"/>
    <property type="match status" value="1"/>
</dbReference>